<proteinExistence type="inferred from homology"/>
<evidence type="ECO:0000256" key="7">
    <source>
        <dbReference type="ARBA" id="ARBA00023004"/>
    </source>
</evidence>
<dbReference type="GO" id="GO:0004109">
    <property type="term" value="F:coproporphyrinogen oxidase activity"/>
    <property type="evidence" value="ECO:0007669"/>
    <property type="project" value="InterPro"/>
</dbReference>
<evidence type="ECO:0000256" key="1">
    <source>
        <dbReference type="ARBA" id="ARBA00001966"/>
    </source>
</evidence>
<dbReference type="SFLD" id="SFLDG01065">
    <property type="entry name" value="anaerobic_coproporphyrinogen-I"/>
    <property type="match status" value="1"/>
</dbReference>
<evidence type="ECO:0000256" key="8">
    <source>
        <dbReference type="ARBA" id="ARBA00023014"/>
    </source>
</evidence>
<evidence type="ECO:0000313" key="12">
    <source>
        <dbReference type="EMBL" id="GLP98101.1"/>
    </source>
</evidence>
<protein>
    <recommendedName>
        <fullName evidence="3 10">Heme chaperone HemW</fullName>
    </recommendedName>
</protein>
<keyword evidence="6 10" id="KW-0479">Metal-binding</keyword>
<dbReference type="Proteomes" id="UP001161422">
    <property type="component" value="Unassembled WGS sequence"/>
</dbReference>
<dbReference type="GO" id="GO:0005737">
    <property type="term" value="C:cytoplasm"/>
    <property type="evidence" value="ECO:0007669"/>
    <property type="project" value="UniProtKB-SubCell"/>
</dbReference>
<keyword evidence="8 10" id="KW-0411">Iron-sulfur</keyword>
<dbReference type="NCBIfam" id="TIGR00539">
    <property type="entry name" value="hemN_rel"/>
    <property type="match status" value="1"/>
</dbReference>
<comment type="similarity">
    <text evidence="2">Belongs to the anaerobic coproporphyrinogen-III oxidase family. HemW subfamily.</text>
</comment>
<dbReference type="InterPro" id="IPR007197">
    <property type="entry name" value="rSAM"/>
</dbReference>
<dbReference type="PANTHER" id="PTHR13932:SF5">
    <property type="entry name" value="RADICAL S-ADENOSYL METHIONINE DOMAIN-CONTAINING PROTEIN 1, MITOCHONDRIAL"/>
    <property type="match status" value="1"/>
</dbReference>
<dbReference type="InterPro" id="IPR006638">
    <property type="entry name" value="Elp3/MiaA/NifB-like_rSAM"/>
</dbReference>
<evidence type="ECO:0000313" key="13">
    <source>
        <dbReference type="Proteomes" id="UP001161422"/>
    </source>
</evidence>
<keyword evidence="10" id="KW-0963">Cytoplasm</keyword>
<comment type="function">
    <text evidence="10">Probably acts as a heme chaperone, transferring heme to an unknown acceptor. Binds one molecule of heme per monomer, possibly covalently. Binds 1 [4Fe-4S] cluster. The cluster is coordinated with 3 cysteines and an exchangeable S-adenosyl-L-methionine.</text>
</comment>
<organism evidence="12 13">
    <name type="scientific">Paraferrimonas sedimenticola</name>
    <dbReference type="NCBI Taxonomy" id="375674"/>
    <lineage>
        <taxon>Bacteria</taxon>
        <taxon>Pseudomonadati</taxon>
        <taxon>Pseudomonadota</taxon>
        <taxon>Gammaproteobacteria</taxon>
        <taxon>Alteromonadales</taxon>
        <taxon>Ferrimonadaceae</taxon>
        <taxon>Paraferrimonas</taxon>
    </lineage>
</organism>
<feature type="domain" description="Radical SAM core" evidence="11">
    <location>
        <begin position="1"/>
        <end position="233"/>
    </location>
</feature>
<dbReference type="PROSITE" id="PS51918">
    <property type="entry name" value="RADICAL_SAM"/>
    <property type="match status" value="1"/>
</dbReference>
<evidence type="ECO:0000256" key="6">
    <source>
        <dbReference type="ARBA" id="ARBA00022723"/>
    </source>
</evidence>
<reference evidence="12" key="1">
    <citation type="journal article" date="2014" name="Int. J. Syst. Evol. Microbiol.">
        <title>Complete genome sequence of Corynebacterium casei LMG S-19264T (=DSM 44701T), isolated from a smear-ripened cheese.</title>
        <authorList>
            <consortium name="US DOE Joint Genome Institute (JGI-PGF)"/>
            <person name="Walter F."/>
            <person name="Albersmeier A."/>
            <person name="Kalinowski J."/>
            <person name="Ruckert C."/>
        </authorList>
    </citation>
    <scope>NUCLEOTIDE SEQUENCE</scope>
    <source>
        <strain evidence="12">NBRC 101628</strain>
    </source>
</reference>
<keyword evidence="5 10" id="KW-0949">S-adenosyl-L-methionine</keyword>
<dbReference type="SFLD" id="SFLDF00562">
    <property type="entry name" value="HemN-like__clustered_with_heat"/>
    <property type="match status" value="1"/>
</dbReference>
<dbReference type="SFLD" id="SFLDF00288">
    <property type="entry name" value="HemN-like__clustered_with_nucl"/>
    <property type="match status" value="1"/>
</dbReference>
<dbReference type="AlphaFoldDB" id="A0AA37RZJ3"/>
<gene>
    <name evidence="12" type="primary">yggW</name>
    <name evidence="12" type="ORF">GCM10007895_34080</name>
</gene>
<keyword evidence="10" id="KW-0004">4Fe-4S</keyword>
<sequence length="379" mass="42171">MQLPPLSLYVHIPWCVRKCPYCDFNSHEQKAELPESQYVEALLKDLAADAAMAQGRPLESIFIGGGTPSLFSGAAIGRILDGARELIGFADKCEITMEANPGTIEHDSFKAYREAGVTRLSLGVQSFGTEQLKALGRIHDRTQAEMAAAQALSAGFDSVNLDLMHGLPGQTPELALADIMQAADLAPPHLSWYQLTIEPNTQFYSKPPTLPQDEALWQIFDEGQARMQSLGYRQYEVSAWAQPGMECQHNLNYWKFGDYLGIGCGAHGKLTDPSGNRILRTEKIKHPKGYLQAIDYRRDVKPIAEQELPLEYLMNRARLLEAIPKAEYQAYTGLSWRSLSQKLAPAAQRGLLSENQAHWQLTDKGQLFVNEILGLLVED</sequence>
<evidence type="ECO:0000256" key="9">
    <source>
        <dbReference type="ARBA" id="ARBA00023186"/>
    </source>
</evidence>
<dbReference type="SFLD" id="SFLDS00029">
    <property type="entry name" value="Radical_SAM"/>
    <property type="match status" value="1"/>
</dbReference>
<dbReference type="PANTHER" id="PTHR13932">
    <property type="entry name" value="COPROPORPHYRINIGEN III OXIDASE"/>
    <property type="match status" value="1"/>
</dbReference>
<dbReference type="InterPro" id="IPR010723">
    <property type="entry name" value="HemN_C"/>
</dbReference>
<dbReference type="SFLD" id="SFLDG01082">
    <property type="entry name" value="B12-binding_domain_containing"/>
    <property type="match status" value="1"/>
</dbReference>
<dbReference type="RefSeq" id="WP_095504430.1">
    <property type="nucleotide sequence ID" value="NZ_BSNC01000019.1"/>
</dbReference>
<dbReference type="InterPro" id="IPR004559">
    <property type="entry name" value="HemW-like"/>
</dbReference>
<evidence type="ECO:0000256" key="5">
    <source>
        <dbReference type="ARBA" id="ARBA00022691"/>
    </source>
</evidence>
<keyword evidence="9 10" id="KW-0143">Chaperone</keyword>
<dbReference type="SMART" id="SM00729">
    <property type="entry name" value="Elp3"/>
    <property type="match status" value="1"/>
</dbReference>
<evidence type="ECO:0000256" key="4">
    <source>
        <dbReference type="ARBA" id="ARBA00022617"/>
    </source>
</evidence>
<dbReference type="GO" id="GO:0051539">
    <property type="term" value="F:4 iron, 4 sulfur cluster binding"/>
    <property type="evidence" value="ECO:0007669"/>
    <property type="project" value="UniProtKB-UniRule"/>
</dbReference>
<keyword evidence="7 10" id="KW-0408">Iron</keyword>
<dbReference type="GO" id="GO:0006779">
    <property type="term" value="P:porphyrin-containing compound biosynthetic process"/>
    <property type="evidence" value="ECO:0007669"/>
    <property type="project" value="InterPro"/>
</dbReference>
<keyword evidence="4 10" id="KW-0349">Heme</keyword>
<dbReference type="SUPFAM" id="SSF102114">
    <property type="entry name" value="Radical SAM enzymes"/>
    <property type="match status" value="1"/>
</dbReference>
<evidence type="ECO:0000256" key="2">
    <source>
        <dbReference type="ARBA" id="ARBA00006100"/>
    </source>
</evidence>
<dbReference type="Pfam" id="PF06969">
    <property type="entry name" value="HemN_C"/>
    <property type="match status" value="1"/>
</dbReference>
<dbReference type="Pfam" id="PF04055">
    <property type="entry name" value="Radical_SAM"/>
    <property type="match status" value="1"/>
</dbReference>
<dbReference type="Gene3D" id="3.20.20.70">
    <property type="entry name" value="Aldolase class I"/>
    <property type="match status" value="1"/>
</dbReference>
<keyword evidence="13" id="KW-1185">Reference proteome</keyword>
<dbReference type="InterPro" id="IPR034505">
    <property type="entry name" value="Coproporphyrinogen-III_oxidase"/>
</dbReference>
<evidence type="ECO:0000259" key="11">
    <source>
        <dbReference type="PROSITE" id="PS51918"/>
    </source>
</evidence>
<accession>A0AA37RZJ3</accession>
<dbReference type="CDD" id="cd01335">
    <property type="entry name" value="Radical_SAM"/>
    <property type="match status" value="1"/>
</dbReference>
<dbReference type="InterPro" id="IPR013785">
    <property type="entry name" value="Aldolase_TIM"/>
</dbReference>
<comment type="cofactor">
    <cofactor evidence="1">
        <name>[4Fe-4S] cluster</name>
        <dbReference type="ChEBI" id="CHEBI:49883"/>
    </cofactor>
</comment>
<evidence type="ECO:0000256" key="3">
    <source>
        <dbReference type="ARBA" id="ARBA00017228"/>
    </source>
</evidence>
<name>A0AA37RZJ3_9GAMM</name>
<dbReference type="EMBL" id="BSNC01000019">
    <property type="protein sequence ID" value="GLP98101.1"/>
    <property type="molecule type" value="Genomic_DNA"/>
</dbReference>
<evidence type="ECO:0000256" key="10">
    <source>
        <dbReference type="RuleBase" id="RU364116"/>
    </source>
</evidence>
<reference evidence="12" key="2">
    <citation type="submission" date="2023-01" db="EMBL/GenBank/DDBJ databases">
        <title>Draft genome sequence of Paraferrimonas sedimenticola strain NBRC 101628.</title>
        <authorList>
            <person name="Sun Q."/>
            <person name="Mori K."/>
        </authorList>
    </citation>
    <scope>NUCLEOTIDE SEQUENCE</scope>
    <source>
        <strain evidence="12">NBRC 101628</strain>
    </source>
</reference>
<dbReference type="InterPro" id="IPR058240">
    <property type="entry name" value="rSAM_sf"/>
</dbReference>
<comment type="caution">
    <text evidence="12">The sequence shown here is derived from an EMBL/GenBank/DDBJ whole genome shotgun (WGS) entry which is preliminary data.</text>
</comment>
<dbReference type="GO" id="GO:0046872">
    <property type="term" value="F:metal ion binding"/>
    <property type="evidence" value="ECO:0007669"/>
    <property type="project" value="UniProtKB-UniRule"/>
</dbReference>
<comment type="subcellular location">
    <subcellularLocation>
        <location evidence="10">Cytoplasm</location>
    </subcellularLocation>
</comment>